<dbReference type="STRING" id="623281.SAMN05421747_104118"/>
<sequence length="247" mass="27165">MNCNALISTGALALLALPVLAQQTKMKPEETEVWEPEPRVVTTAPDKAPSDAIVLFDGTSLSEWVSAKDGSSPAEWDVADGAFTVVKGKGNIQTKQEFTDYQLHVEWRTPTEIEGEGQGRGNSGVFMQGRYEVQVLDSYNNRTYSNGQAASLYKQRMPLVNATKAPGEWQTYDIIWTAPRFNADGILISKARVTVLHNGVLVQNNVELDGATQFIGIPKYQAHGPGPIVLQDHGNPVSFRNIWIRPL</sequence>
<dbReference type="Pfam" id="PF06439">
    <property type="entry name" value="3keto-disac_hyd"/>
    <property type="match status" value="1"/>
</dbReference>
<protein>
    <recommendedName>
        <fullName evidence="2">3-keto-alpha-glucoside-1,2-lyase/3-keto-2-hydroxy-glucal hydratase domain-containing protein</fullName>
    </recommendedName>
</protein>
<evidence type="ECO:0000259" key="2">
    <source>
        <dbReference type="Pfam" id="PF06439"/>
    </source>
</evidence>
<evidence type="ECO:0000313" key="4">
    <source>
        <dbReference type="Proteomes" id="UP000199577"/>
    </source>
</evidence>
<feature type="signal peptide" evidence="1">
    <location>
        <begin position="1"/>
        <end position="21"/>
    </location>
</feature>
<keyword evidence="4" id="KW-1185">Reference proteome</keyword>
<feature type="domain" description="3-keto-alpha-glucoside-1,2-lyase/3-keto-2-hydroxy-glucal hydratase" evidence="2">
    <location>
        <begin position="52"/>
        <end position="245"/>
    </location>
</feature>
<evidence type="ECO:0000256" key="1">
    <source>
        <dbReference type="SAM" id="SignalP"/>
    </source>
</evidence>
<feature type="chain" id="PRO_5011721470" description="3-keto-alpha-glucoside-1,2-lyase/3-keto-2-hydroxy-glucal hydratase domain-containing protein" evidence="1">
    <location>
        <begin position="22"/>
        <end position="247"/>
    </location>
</feature>
<reference evidence="3 4" key="1">
    <citation type="submission" date="2016-10" db="EMBL/GenBank/DDBJ databases">
        <authorList>
            <person name="de Groot N.N."/>
        </authorList>
    </citation>
    <scope>NUCLEOTIDE SEQUENCE [LARGE SCALE GENOMIC DNA]</scope>
    <source>
        <strain evidence="3 4">DSM 22900</strain>
    </source>
</reference>
<organism evidence="3 4">
    <name type="scientific">Parapedobacter composti</name>
    <dbReference type="NCBI Taxonomy" id="623281"/>
    <lineage>
        <taxon>Bacteria</taxon>
        <taxon>Pseudomonadati</taxon>
        <taxon>Bacteroidota</taxon>
        <taxon>Sphingobacteriia</taxon>
        <taxon>Sphingobacteriales</taxon>
        <taxon>Sphingobacteriaceae</taxon>
        <taxon>Parapedobacter</taxon>
    </lineage>
</organism>
<dbReference type="InterPro" id="IPR010496">
    <property type="entry name" value="AL/BT2_dom"/>
</dbReference>
<evidence type="ECO:0000313" key="3">
    <source>
        <dbReference type="EMBL" id="SFC09485.1"/>
    </source>
</evidence>
<dbReference type="OrthoDB" id="176168at2"/>
<dbReference type="AlphaFoldDB" id="A0A1I1GDE2"/>
<name>A0A1I1GDE2_9SPHI</name>
<dbReference type="EMBL" id="FOLL01000004">
    <property type="protein sequence ID" value="SFC09485.1"/>
    <property type="molecule type" value="Genomic_DNA"/>
</dbReference>
<dbReference type="RefSeq" id="WP_090972484.1">
    <property type="nucleotide sequence ID" value="NZ_FOLL01000004.1"/>
</dbReference>
<dbReference type="GO" id="GO:0016787">
    <property type="term" value="F:hydrolase activity"/>
    <property type="evidence" value="ECO:0007669"/>
    <property type="project" value="InterPro"/>
</dbReference>
<proteinExistence type="predicted"/>
<accession>A0A1I1GDE2</accession>
<gene>
    <name evidence="3" type="ORF">SAMN05421747_104118</name>
</gene>
<dbReference type="Gene3D" id="2.60.120.560">
    <property type="entry name" value="Exo-inulinase, domain 1"/>
    <property type="match status" value="1"/>
</dbReference>
<keyword evidence="1" id="KW-0732">Signal</keyword>
<dbReference type="Proteomes" id="UP000199577">
    <property type="component" value="Unassembled WGS sequence"/>
</dbReference>